<evidence type="ECO:0000313" key="2">
    <source>
        <dbReference type="Proteomes" id="UP000737018"/>
    </source>
</evidence>
<dbReference type="Proteomes" id="UP000737018">
    <property type="component" value="Unassembled WGS sequence"/>
</dbReference>
<protein>
    <submittedName>
        <fullName evidence="1">Uncharacterized protein</fullName>
    </submittedName>
</protein>
<accession>A0A8J4RCV2</accession>
<sequence>MSFNSRNVGLSPAFNIGIECRILWVDQSVPIRLLQVIYHCTIQTLDGVVESTRSENGGRGTPIRHVLGKSKMIVGLLEGTLTSLKGEVAMF</sequence>
<organism evidence="1 2">
    <name type="scientific">Castanea mollissima</name>
    <name type="common">Chinese chestnut</name>
    <dbReference type="NCBI Taxonomy" id="60419"/>
    <lineage>
        <taxon>Eukaryota</taxon>
        <taxon>Viridiplantae</taxon>
        <taxon>Streptophyta</taxon>
        <taxon>Embryophyta</taxon>
        <taxon>Tracheophyta</taxon>
        <taxon>Spermatophyta</taxon>
        <taxon>Magnoliopsida</taxon>
        <taxon>eudicotyledons</taxon>
        <taxon>Gunneridae</taxon>
        <taxon>Pentapetalae</taxon>
        <taxon>rosids</taxon>
        <taxon>fabids</taxon>
        <taxon>Fagales</taxon>
        <taxon>Fagaceae</taxon>
        <taxon>Castanea</taxon>
    </lineage>
</organism>
<reference evidence="1" key="1">
    <citation type="submission" date="2020-03" db="EMBL/GenBank/DDBJ databases">
        <title>Castanea mollissima Vanexum genome sequencing.</title>
        <authorList>
            <person name="Staton M."/>
        </authorList>
    </citation>
    <scope>NUCLEOTIDE SEQUENCE</scope>
    <source>
        <tissue evidence="1">Leaf</tissue>
    </source>
</reference>
<name>A0A8J4RCV2_9ROSI</name>
<dbReference type="OrthoDB" id="1902587at2759"/>
<comment type="caution">
    <text evidence="1">The sequence shown here is derived from an EMBL/GenBank/DDBJ whole genome shotgun (WGS) entry which is preliminary data.</text>
</comment>
<proteinExistence type="predicted"/>
<gene>
    <name evidence="1" type="ORF">CMV_013956</name>
</gene>
<dbReference type="AlphaFoldDB" id="A0A8J4RCV2"/>
<keyword evidence="2" id="KW-1185">Reference proteome</keyword>
<dbReference type="EMBL" id="JRKL02001902">
    <property type="protein sequence ID" value="KAF3961426.1"/>
    <property type="molecule type" value="Genomic_DNA"/>
</dbReference>
<evidence type="ECO:0000313" key="1">
    <source>
        <dbReference type="EMBL" id="KAF3961426.1"/>
    </source>
</evidence>